<dbReference type="Proteomes" id="UP000801492">
    <property type="component" value="Unassembled WGS sequence"/>
</dbReference>
<protein>
    <submittedName>
        <fullName evidence="1">Uncharacterized protein</fullName>
    </submittedName>
</protein>
<evidence type="ECO:0000313" key="1">
    <source>
        <dbReference type="EMBL" id="KAF2905557.1"/>
    </source>
</evidence>
<name>A0A8K0DLJ6_IGNLU</name>
<keyword evidence="2" id="KW-1185">Reference proteome</keyword>
<organism evidence="1 2">
    <name type="scientific">Ignelater luminosus</name>
    <name type="common">Cucubano</name>
    <name type="synonym">Pyrophorus luminosus</name>
    <dbReference type="NCBI Taxonomy" id="2038154"/>
    <lineage>
        <taxon>Eukaryota</taxon>
        <taxon>Metazoa</taxon>
        <taxon>Ecdysozoa</taxon>
        <taxon>Arthropoda</taxon>
        <taxon>Hexapoda</taxon>
        <taxon>Insecta</taxon>
        <taxon>Pterygota</taxon>
        <taxon>Neoptera</taxon>
        <taxon>Endopterygota</taxon>
        <taxon>Coleoptera</taxon>
        <taxon>Polyphaga</taxon>
        <taxon>Elateriformia</taxon>
        <taxon>Elateroidea</taxon>
        <taxon>Elateridae</taxon>
        <taxon>Agrypninae</taxon>
        <taxon>Pyrophorini</taxon>
        <taxon>Ignelater</taxon>
    </lineage>
</organism>
<evidence type="ECO:0000313" key="2">
    <source>
        <dbReference type="Proteomes" id="UP000801492"/>
    </source>
</evidence>
<dbReference type="OrthoDB" id="7694537at2759"/>
<accession>A0A8K0DLJ6</accession>
<proteinExistence type="predicted"/>
<comment type="caution">
    <text evidence="1">The sequence shown here is derived from an EMBL/GenBank/DDBJ whole genome shotgun (WGS) entry which is preliminary data.</text>
</comment>
<dbReference type="AlphaFoldDB" id="A0A8K0DLJ6"/>
<dbReference type="EMBL" id="VTPC01000503">
    <property type="protein sequence ID" value="KAF2905557.1"/>
    <property type="molecule type" value="Genomic_DNA"/>
</dbReference>
<gene>
    <name evidence="1" type="ORF">ILUMI_00605</name>
</gene>
<sequence>MSNTSMCQEVFNVSLVYGDRDPTKFNGGLKVPDPLNYGPQVAIYVNSPFRPGSDEKSLVKILMAALFKDNLIQVFGYILHRHDMELTTDLYTSLYLMWKTIKFNEVDMMSIVPELCNMNFLDSNDRFEKIFQYLERYLPEYLTCAASLWKNAVIDKTVNLNAILQPYKNSPLIVDIFFGMTPEHLSWVSTEPIVEPLKDEYEKRLVRDFNANVVEIMRFIRKFKTVPFYLIALLVQFLPRREISPQVEESMKVVEQYIKDIKFSGAGLFSRKLDMNKRDDPYAIIRYFYNRIMTNAPYIIVTSIHIILDNLLPKIPTVINRDYFSFTYLINSEAPEYVVDTLDYVRVGQYPLHITVAASRLKYYFAFLEIRLYSNLVECFNPYIYSSPLEVMVALLHRVYTRQRNLNKEIEESAKAVHSHLIYNHRFKDLPALLPDDLSIEVLKMALESRDISSSLKSDVKLINTILLRDQDKALETEKKIPVYLCTVPSDCYIEVARRLVKQQKPNHHSSMIVNRTILNIDRLCKHGECPVEMENNSRGTIIPRTLLRKLLTGKNIKIKRTVPVSDVNNRMRLKKLYFSSNDDDILIFSEIPPSRKLSADNNDKTMTAKNSYKMEQNSELLENSKNVENQYIQTEGSYRGINRKRNGMKIF</sequence>
<reference evidence="1" key="1">
    <citation type="submission" date="2019-08" db="EMBL/GenBank/DDBJ databases">
        <title>The genome of the North American firefly Photinus pyralis.</title>
        <authorList>
            <consortium name="Photinus pyralis genome working group"/>
            <person name="Fallon T.R."/>
            <person name="Sander Lower S.E."/>
            <person name="Weng J.-K."/>
        </authorList>
    </citation>
    <scope>NUCLEOTIDE SEQUENCE</scope>
    <source>
        <strain evidence="1">TRF0915ILg1</strain>
        <tissue evidence="1">Whole body</tissue>
    </source>
</reference>